<feature type="transmembrane region" description="Helical" evidence="1">
    <location>
        <begin position="32"/>
        <end position="51"/>
    </location>
</feature>
<dbReference type="RefSeq" id="WP_010278459.1">
    <property type="nucleotide sequence ID" value="NZ_CP042383.1"/>
</dbReference>
<dbReference type="EMBL" id="JARGDN010000018">
    <property type="protein sequence ID" value="MDG9734431.1"/>
    <property type="molecule type" value="Genomic_DNA"/>
</dbReference>
<evidence type="ECO:0000313" key="5">
    <source>
        <dbReference type="Proteomes" id="UP001529201"/>
    </source>
</evidence>
<dbReference type="KEGG" id="lpse:FGL85_04440"/>
<keyword evidence="1" id="KW-0812">Transmembrane</keyword>
<evidence type="ECO:0000313" key="2">
    <source>
        <dbReference type="EMBL" id="MDG9734431.1"/>
    </source>
</evidence>
<dbReference type="EMBL" id="CP042383">
    <property type="protein sequence ID" value="QEA41786.1"/>
    <property type="molecule type" value="Genomic_DNA"/>
</dbReference>
<gene>
    <name evidence="3" type="ORF">FGL85_04440</name>
    <name evidence="2" type="ORF">P1N92_09985</name>
</gene>
<evidence type="ECO:0000313" key="4">
    <source>
        <dbReference type="Proteomes" id="UP000321296"/>
    </source>
</evidence>
<sequence>MTHTDLTQEQATKYVFSQNVQQSRLLNGISRTVFMILNALTGFLVLAIGVHQGSLGAVILGSLQIIVVIAGLLFSGYEHEVVSDKKQELFVDLVVNVIQMVAFFNAIALIAIHLHDKNFEIALNVVPYLVLLISTAIAFIIASRKNHSNGRRTLTKNVSMSGIFILIVGSQIIVHLFNKSTASFFDQMSSHSLGLTLIAMICIMNVFFGFMIGLNSFKAVLAKQFNIDLSPFFDDDNSQDGYHLKWK</sequence>
<accession>A0A5B8SYN9</accession>
<organism evidence="3 4">
    <name type="scientific">Leuconostoc pseudomesenteroides</name>
    <dbReference type="NCBI Taxonomy" id="33968"/>
    <lineage>
        <taxon>Bacteria</taxon>
        <taxon>Bacillati</taxon>
        <taxon>Bacillota</taxon>
        <taxon>Bacilli</taxon>
        <taxon>Lactobacillales</taxon>
        <taxon>Lactobacillaceae</taxon>
        <taxon>Leuconostoc</taxon>
    </lineage>
</organism>
<keyword evidence="5" id="KW-1185">Reference proteome</keyword>
<dbReference type="GeneID" id="64344096"/>
<reference evidence="3 4" key="1">
    <citation type="submission" date="2019-06" db="EMBL/GenBank/DDBJ databases">
        <title>Genome analyses of bacteria isolated from kimchi.</title>
        <authorList>
            <person name="Lee S."/>
            <person name="Ahn S."/>
            <person name="Roh S."/>
        </authorList>
    </citation>
    <scope>NUCLEOTIDE SEQUENCE [LARGE SCALE GENOMIC DNA]</scope>
    <source>
        <strain evidence="3 4">CBA3630</strain>
    </source>
</reference>
<dbReference type="Proteomes" id="UP001529201">
    <property type="component" value="Unassembled WGS sequence"/>
</dbReference>
<name>A0A5B8SYN9_LEUPS</name>
<reference evidence="2 5" key="2">
    <citation type="submission" date="2023-02" db="EMBL/GenBank/DDBJ databases">
        <title>Antimicrobial susceptibility testing and tentative epidemiological cut-off values for Lactobacillaceae family species intended for ingestion.</title>
        <authorList>
            <person name="Noehr-Meldgaard K."/>
            <person name="Struve C."/>
            <person name="Ingmer H."/>
            <person name="Koza A."/>
            <person name="Al-Nakeeb K."/>
            <person name="Agersoe Y."/>
        </authorList>
    </citation>
    <scope>NUCLEOTIDE SEQUENCE [LARGE SCALE GENOMIC DNA]</scope>
    <source>
        <strain evidence="2 5">DSM 20193</strain>
    </source>
</reference>
<evidence type="ECO:0000313" key="3">
    <source>
        <dbReference type="EMBL" id="QEA41786.1"/>
    </source>
</evidence>
<feature type="transmembrane region" description="Helical" evidence="1">
    <location>
        <begin position="89"/>
        <end position="115"/>
    </location>
</feature>
<keyword evidence="1" id="KW-1133">Transmembrane helix</keyword>
<dbReference type="Proteomes" id="UP000321296">
    <property type="component" value="Chromosome"/>
</dbReference>
<dbReference type="AlphaFoldDB" id="A0A5B8SYN9"/>
<feature type="transmembrane region" description="Helical" evidence="1">
    <location>
        <begin position="154"/>
        <end position="173"/>
    </location>
</feature>
<feature type="transmembrane region" description="Helical" evidence="1">
    <location>
        <begin position="121"/>
        <end position="142"/>
    </location>
</feature>
<feature type="transmembrane region" description="Helical" evidence="1">
    <location>
        <begin position="57"/>
        <end position="77"/>
    </location>
</feature>
<protein>
    <submittedName>
        <fullName evidence="3">Uncharacterized protein</fullName>
    </submittedName>
</protein>
<feature type="transmembrane region" description="Helical" evidence="1">
    <location>
        <begin position="193"/>
        <end position="214"/>
    </location>
</feature>
<keyword evidence="1" id="KW-0472">Membrane</keyword>
<proteinExistence type="predicted"/>
<evidence type="ECO:0000256" key="1">
    <source>
        <dbReference type="SAM" id="Phobius"/>
    </source>
</evidence>